<dbReference type="Proteomes" id="UP000215335">
    <property type="component" value="Unassembled WGS sequence"/>
</dbReference>
<evidence type="ECO:0000313" key="2">
    <source>
        <dbReference type="Proteomes" id="UP000215335"/>
    </source>
</evidence>
<dbReference type="EMBL" id="NNAY01005807">
    <property type="protein sequence ID" value="OXU16551.1"/>
    <property type="molecule type" value="Genomic_DNA"/>
</dbReference>
<accession>A0A232EDW7</accession>
<sequence>MSVWIVSVAQLVKAHALAVRNTFALKGSCVQFPVKITFNGKSTQDSGWFRGRFFFPEFSFSVIPMFSLSHKRKPG</sequence>
<dbReference type="AlphaFoldDB" id="A0A232EDW7"/>
<proteinExistence type="predicted"/>
<evidence type="ECO:0000313" key="1">
    <source>
        <dbReference type="EMBL" id="OXU16551.1"/>
    </source>
</evidence>
<name>A0A232EDW7_9HYME</name>
<protein>
    <submittedName>
        <fullName evidence="1">Uncharacterized protein</fullName>
    </submittedName>
</protein>
<comment type="caution">
    <text evidence="1">The sequence shown here is derived from an EMBL/GenBank/DDBJ whole genome shotgun (WGS) entry which is preliminary data.</text>
</comment>
<reference evidence="1 2" key="1">
    <citation type="journal article" date="2017" name="Curr. Biol.">
        <title>The Evolution of Venom by Co-option of Single-Copy Genes.</title>
        <authorList>
            <person name="Martinson E.O."/>
            <person name="Mrinalini"/>
            <person name="Kelkar Y.D."/>
            <person name="Chang C.H."/>
            <person name="Werren J.H."/>
        </authorList>
    </citation>
    <scope>NUCLEOTIDE SEQUENCE [LARGE SCALE GENOMIC DNA]</scope>
    <source>
        <strain evidence="1 2">Alberta</strain>
        <tissue evidence="1">Whole body</tissue>
    </source>
</reference>
<gene>
    <name evidence="1" type="ORF">TSAR_005843</name>
</gene>
<organism evidence="1 2">
    <name type="scientific">Trichomalopsis sarcophagae</name>
    <dbReference type="NCBI Taxonomy" id="543379"/>
    <lineage>
        <taxon>Eukaryota</taxon>
        <taxon>Metazoa</taxon>
        <taxon>Ecdysozoa</taxon>
        <taxon>Arthropoda</taxon>
        <taxon>Hexapoda</taxon>
        <taxon>Insecta</taxon>
        <taxon>Pterygota</taxon>
        <taxon>Neoptera</taxon>
        <taxon>Endopterygota</taxon>
        <taxon>Hymenoptera</taxon>
        <taxon>Apocrita</taxon>
        <taxon>Proctotrupomorpha</taxon>
        <taxon>Chalcidoidea</taxon>
        <taxon>Pteromalidae</taxon>
        <taxon>Pteromalinae</taxon>
        <taxon>Trichomalopsis</taxon>
    </lineage>
</organism>
<keyword evidence="2" id="KW-1185">Reference proteome</keyword>